<keyword evidence="1" id="KW-0732">Signal</keyword>
<protein>
    <submittedName>
        <fullName evidence="2">Uncharacterized protein</fullName>
    </submittedName>
</protein>
<dbReference type="Proteomes" id="UP000015530">
    <property type="component" value="Unassembled WGS sequence"/>
</dbReference>
<accession>T0LLP0</accession>
<dbReference type="Gene3D" id="1.20.1720.10">
    <property type="entry name" value="Multidrug resistance protein D"/>
    <property type="match status" value="1"/>
</dbReference>
<dbReference type="AlphaFoldDB" id="T0LLP0"/>
<organism evidence="2 3">
    <name type="scientific">Colletotrichum gloeosporioides (strain Cg-14)</name>
    <name type="common">Anthracnose fungus</name>
    <name type="synonym">Glomerella cingulata</name>
    <dbReference type="NCBI Taxonomy" id="1237896"/>
    <lineage>
        <taxon>Eukaryota</taxon>
        <taxon>Fungi</taxon>
        <taxon>Dikarya</taxon>
        <taxon>Ascomycota</taxon>
        <taxon>Pezizomycotina</taxon>
        <taxon>Sordariomycetes</taxon>
        <taxon>Hypocreomycetidae</taxon>
        <taxon>Glomerellales</taxon>
        <taxon>Glomerellaceae</taxon>
        <taxon>Colletotrichum</taxon>
        <taxon>Colletotrichum gloeosporioides species complex</taxon>
    </lineage>
</organism>
<comment type="caution">
    <text evidence="2">The sequence shown here is derived from an EMBL/GenBank/DDBJ whole genome shotgun (WGS) entry which is preliminary data.</text>
</comment>
<sequence length="38" mass="4212">MTKFFALLMLVNGVAPAAAPIVGGQMLRFTTWQDQCFH</sequence>
<name>T0LLP0_COLGC</name>
<reference evidence="3" key="1">
    <citation type="journal article" date="2013" name="Mol. Plant Microbe Interact.">
        <title>Global aspects of pacC regulation of pathogenicity genes in Colletotrichum gloeosporioides as revealed by transcriptome analysis.</title>
        <authorList>
            <person name="Alkan N."/>
            <person name="Meng X."/>
            <person name="Friedlander G."/>
            <person name="Reuveni E."/>
            <person name="Sukno S."/>
            <person name="Sherman A."/>
            <person name="Thon M."/>
            <person name="Fluhr R."/>
            <person name="Prusky D."/>
        </authorList>
    </citation>
    <scope>NUCLEOTIDE SEQUENCE [LARGE SCALE GENOMIC DNA]</scope>
    <source>
        <strain evidence="3">Cg-14</strain>
    </source>
</reference>
<evidence type="ECO:0000313" key="3">
    <source>
        <dbReference type="Proteomes" id="UP000015530"/>
    </source>
</evidence>
<dbReference type="HOGENOM" id="CLU_3335516_0_0_1"/>
<gene>
    <name evidence="2" type="ORF">CGLO_07746</name>
</gene>
<evidence type="ECO:0000313" key="2">
    <source>
        <dbReference type="EMBL" id="EQB52616.1"/>
    </source>
</evidence>
<feature type="signal peptide" evidence="1">
    <location>
        <begin position="1"/>
        <end position="19"/>
    </location>
</feature>
<evidence type="ECO:0000256" key="1">
    <source>
        <dbReference type="SAM" id="SignalP"/>
    </source>
</evidence>
<proteinExistence type="predicted"/>
<feature type="chain" id="PRO_5004580138" evidence="1">
    <location>
        <begin position="20"/>
        <end position="38"/>
    </location>
</feature>
<dbReference type="EMBL" id="AMYD01001556">
    <property type="protein sequence ID" value="EQB52616.1"/>
    <property type="molecule type" value="Genomic_DNA"/>
</dbReference>